<feature type="region of interest" description="Disordered" evidence="1">
    <location>
        <begin position="1"/>
        <end position="29"/>
    </location>
</feature>
<evidence type="ECO:0008006" key="4">
    <source>
        <dbReference type="Google" id="ProtNLM"/>
    </source>
</evidence>
<reference evidence="2 3" key="1">
    <citation type="submission" date="2015-08" db="EMBL/GenBank/DDBJ databases">
        <title>Next Generation Sequencing and Analysis of the Genome of Puccinia sorghi L Schw, the Causal Agent of Maize Common Rust.</title>
        <authorList>
            <person name="Rochi L."/>
            <person name="Burguener G."/>
            <person name="Darino M."/>
            <person name="Turjanski A."/>
            <person name="Kreff E."/>
            <person name="Dieguez M.J."/>
            <person name="Sacco F."/>
        </authorList>
    </citation>
    <scope>NUCLEOTIDE SEQUENCE [LARGE SCALE GENOMIC DNA]</scope>
    <source>
        <strain evidence="2 3">RO10H11247</strain>
    </source>
</reference>
<dbReference type="OrthoDB" id="1022043at2759"/>
<feature type="non-terminal residue" evidence="2">
    <location>
        <position position="1"/>
    </location>
</feature>
<protein>
    <recommendedName>
        <fullName evidence="4">No apical meristem-associated C-terminal domain-containing protein</fullName>
    </recommendedName>
</protein>
<organism evidence="2 3">
    <name type="scientific">Puccinia sorghi</name>
    <dbReference type="NCBI Taxonomy" id="27349"/>
    <lineage>
        <taxon>Eukaryota</taxon>
        <taxon>Fungi</taxon>
        <taxon>Dikarya</taxon>
        <taxon>Basidiomycota</taxon>
        <taxon>Pucciniomycotina</taxon>
        <taxon>Pucciniomycetes</taxon>
        <taxon>Pucciniales</taxon>
        <taxon>Pucciniaceae</taxon>
        <taxon>Puccinia</taxon>
    </lineage>
</organism>
<keyword evidence="3" id="KW-1185">Reference proteome</keyword>
<evidence type="ECO:0000256" key="1">
    <source>
        <dbReference type="SAM" id="MobiDB-lite"/>
    </source>
</evidence>
<dbReference type="EMBL" id="LAVV01003988">
    <property type="protein sequence ID" value="KNZ61779.1"/>
    <property type="molecule type" value="Genomic_DNA"/>
</dbReference>
<name>A0A0L6VM45_9BASI</name>
<dbReference type="Proteomes" id="UP000037035">
    <property type="component" value="Unassembled WGS sequence"/>
</dbReference>
<feature type="compositionally biased region" description="Basic residues" evidence="1">
    <location>
        <begin position="13"/>
        <end position="24"/>
    </location>
</feature>
<sequence>PLGLNQKSFTDKLRKKRKDTKAKTGKPPNWRVEEDVALCTSWLNTSKATVVGTKQTKAKFWDCFHTFFIEIIDEVTEKNKKNKKFKMFPLW</sequence>
<accession>A0A0L6VM45</accession>
<evidence type="ECO:0000313" key="2">
    <source>
        <dbReference type="EMBL" id="KNZ61779.1"/>
    </source>
</evidence>
<proteinExistence type="predicted"/>
<comment type="caution">
    <text evidence="2">The sequence shown here is derived from an EMBL/GenBank/DDBJ whole genome shotgun (WGS) entry which is preliminary data.</text>
</comment>
<dbReference type="VEuPathDB" id="FungiDB:VP01_13590g1"/>
<gene>
    <name evidence="2" type="ORF">VP01_13590g1</name>
</gene>
<evidence type="ECO:0000313" key="3">
    <source>
        <dbReference type="Proteomes" id="UP000037035"/>
    </source>
</evidence>
<dbReference type="AlphaFoldDB" id="A0A0L6VM45"/>